<dbReference type="Proteomes" id="UP000035651">
    <property type="component" value="Chromosome"/>
</dbReference>
<dbReference type="AlphaFoldDB" id="A0A0H3WUC1"/>
<evidence type="ECO:0000313" key="2">
    <source>
        <dbReference type="Proteomes" id="UP000035651"/>
    </source>
</evidence>
<accession>A0A0H3WUC1</accession>
<proteinExistence type="predicted"/>
<name>A0A0H3WUC1_9BURK</name>
<sequence>MANRGITAAARAITARSFVIVMAAVAVTALAGCSATQFRKKDTLQDAANGFDGAVKASANALDVEMKSRARVRRAEAIENYVRTFRGNPRPDEDIAAGDVLGSFARFVCAGSDSFVRERAAMAYSNAYSSGLKDVLAEGDDSIGGQWTRLQALRKPIKVPGVADDTPPQEAVLACAIALEEQLSKWHGRATTDASRETLVAAVPAAIAAYKAIVALVQTGLTAYNDMEAKQRFADYVNRFHADFTKVMDRDFAASDIERAWTTRQIVSLQRPLATFRKLLITPAGISNDNDDIRIRELGMQANEQLAEYDALHASQSPVQLREKLVAAEDQLFKLVNDKHVSISELIAFFNELKDDFNKAKGQYEAADAAVRAVPGAWQQ</sequence>
<protein>
    <submittedName>
        <fullName evidence="1">Uncharacterized protein</fullName>
    </submittedName>
</protein>
<evidence type="ECO:0000313" key="1">
    <source>
        <dbReference type="EMBL" id="AKM30188.1"/>
    </source>
</evidence>
<dbReference type="PROSITE" id="PS51257">
    <property type="entry name" value="PROKAR_LIPOPROTEIN"/>
    <property type="match status" value="1"/>
</dbReference>
<reference evidence="1" key="1">
    <citation type="submission" date="2016-06" db="EMBL/GenBank/DDBJ databases">
        <title>Complete Genome Sequence of Pandoraea faecigallinarum DSM-23572.</title>
        <authorList>
            <person name="Yong D."/>
            <person name="Ee R."/>
            <person name="Lim Y.-L."/>
            <person name="Yin W.-F."/>
            <person name="Chan K.-G."/>
        </authorList>
    </citation>
    <scope>NUCLEOTIDE SEQUENCE</scope>
    <source>
        <strain evidence="1">DSM 23572</strain>
    </source>
</reference>
<gene>
    <name evidence="1" type="ORF">AB870_08815</name>
</gene>
<dbReference type="KEGG" id="pfg:AB870_08815"/>
<organism evidence="1 2">
    <name type="scientific">Pandoraea faecigallinarum</name>
    <dbReference type="NCBI Taxonomy" id="656179"/>
    <lineage>
        <taxon>Bacteria</taxon>
        <taxon>Pseudomonadati</taxon>
        <taxon>Pseudomonadota</taxon>
        <taxon>Betaproteobacteria</taxon>
        <taxon>Burkholderiales</taxon>
        <taxon>Burkholderiaceae</taxon>
        <taxon>Pandoraea</taxon>
    </lineage>
</organism>
<keyword evidence="2" id="KW-1185">Reference proteome</keyword>
<dbReference type="STRING" id="656179.AB870_08815"/>
<dbReference type="EMBL" id="CP011807">
    <property type="protein sequence ID" value="AKM30188.1"/>
    <property type="molecule type" value="Genomic_DNA"/>
</dbReference>
<dbReference type="RefSeq" id="WP_047906083.1">
    <property type="nucleotide sequence ID" value="NZ_CP011807.3"/>
</dbReference>
<dbReference type="PATRIC" id="fig|656179.3.peg.1883"/>
<dbReference type="OrthoDB" id="8936319at2"/>